<evidence type="ECO:0000259" key="2">
    <source>
        <dbReference type="Pfam" id="PF00171"/>
    </source>
</evidence>
<organism evidence="3 4">
    <name type="scientific">Anaerococcus tetradius</name>
    <dbReference type="NCBI Taxonomy" id="33036"/>
    <lineage>
        <taxon>Bacteria</taxon>
        <taxon>Bacillati</taxon>
        <taxon>Bacillota</taxon>
        <taxon>Tissierellia</taxon>
        <taxon>Tissierellales</taxon>
        <taxon>Peptoniphilaceae</taxon>
        <taxon>Anaerococcus</taxon>
    </lineage>
</organism>
<reference evidence="4" key="1">
    <citation type="submission" date="2016-01" db="EMBL/GenBank/DDBJ databases">
        <authorList>
            <person name="Mitreva M."/>
            <person name="Pepin K.H."/>
            <person name="Mihindukulasuriya K.A."/>
            <person name="Fulton R."/>
            <person name="Fronick C."/>
            <person name="O'Laughlin M."/>
            <person name="Miner T."/>
            <person name="Herter B."/>
            <person name="Rosa B.A."/>
            <person name="Cordes M."/>
            <person name="Tomlinson C."/>
            <person name="Wollam A."/>
            <person name="Palsikar V.B."/>
            <person name="Mardis E.R."/>
            <person name="Wilson R.K."/>
        </authorList>
    </citation>
    <scope>NUCLEOTIDE SEQUENCE [LARGE SCALE GENOMIC DNA]</scope>
    <source>
        <strain evidence="4">MJR8151</strain>
    </source>
</reference>
<dbReference type="InterPro" id="IPR016163">
    <property type="entry name" value="Ald_DH_C"/>
</dbReference>
<dbReference type="Pfam" id="PF00171">
    <property type="entry name" value="Aldedh"/>
    <property type="match status" value="1"/>
</dbReference>
<dbReference type="GO" id="GO:0016620">
    <property type="term" value="F:oxidoreductase activity, acting on the aldehyde or oxo group of donors, NAD or NADP as acceptor"/>
    <property type="evidence" value="ECO:0007669"/>
    <property type="project" value="InterPro"/>
</dbReference>
<gene>
    <name evidence="3" type="ORF">HMPREF3200_01670</name>
</gene>
<dbReference type="SUPFAM" id="SSF53720">
    <property type="entry name" value="ALDH-like"/>
    <property type="match status" value="1"/>
</dbReference>
<dbReference type="AlphaFoldDB" id="A0A133KB40"/>
<dbReference type="InterPro" id="IPR016162">
    <property type="entry name" value="Ald_DH_N"/>
</dbReference>
<comment type="caution">
    <text evidence="3">The sequence shown here is derived from an EMBL/GenBank/DDBJ whole genome shotgun (WGS) entry which is preliminary data.</text>
</comment>
<feature type="domain" description="Aldehyde dehydrogenase" evidence="2">
    <location>
        <begin position="16"/>
        <end position="272"/>
    </location>
</feature>
<dbReference type="Gene3D" id="3.40.605.10">
    <property type="entry name" value="Aldehyde Dehydrogenase, Chain A, domain 1"/>
    <property type="match status" value="1"/>
</dbReference>
<dbReference type="STRING" id="33036.HMPREF3200_01670"/>
<dbReference type="Proteomes" id="UP000070383">
    <property type="component" value="Unassembled WGS sequence"/>
</dbReference>
<keyword evidence="4" id="KW-1185">Reference proteome</keyword>
<dbReference type="EMBL" id="LRPM01000071">
    <property type="protein sequence ID" value="KWZ76717.1"/>
    <property type="molecule type" value="Genomic_DNA"/>
</dbReference>
<protein>
    <recommendedName>
        <fullName evidence="2">Aldehyde dehydrogenase domain-containing protein</fullName>
    </recommendedName>
</protein>
<proteinExistence type="predicted"/>
<evidence type="ECO:0000313" key="4">
    <source>
        <dbReference type="Proteomes" id="UP000070383"/>
    </source>
</evidence>
<dbReference type="Gene3D" id="3.40.309.10">
    <property type="entry name" value="Aldehyde Dehydrogenase, Chain A, domain 2"/>
    <property type="match status" value="1"/>
</dbReference>
<dbReference type="OrthoDB" id="9804734at2"/>
<evidence type="ECO:0000256" key="1">
    <source>
        <dbReference type="ARBA" id="ARBA00023002"/>
    </source>
</evidence>
<dbReference type="InterPro" id="IPR016161">
    <property type="entry name" value="Ald_DH/histidinol_DH"/>
</dbReference>
<dbReference type="InterPro" id="IPR015590">
    <property type="entry name" value="Aldehyde_DH_dom"/>
</dbReference>
<keyword evidence="1" id="KW-0560">Oxidoreductase</keyword>
<dbReference type="RefSeq" id="WP_060929812.1">
    <property type="nucleotide sequence ID" value="NZ_KQ955289.1"/>
</dbReference>
<sequence length="477" mass="54652">MKVIDTDLLSIQQARILLEQAENSREILLVIDKETRNELLKKIKQYYKTNIDQLAKMSFEETSYGKYEDEIKLGNYYLDNLDDELNSYPQIFDIVNGKNSKQVALSKGVSLVFIAPYLSTLTSFQAIYFAIRALNPLIVVSDLRCEKTVTKMVEDIKKILKENFYPRGFLDILTYNSDLGEKTLYESEKVSFILENLLSENKRKIQNDKAQIFKAEIGNNIVFIDKDCDIDKASREVINSKTFNNGLLPGVEQSIVVEENAYEKVVEKFKEYGAYFLSKDEHIKLEKILYDQDHNCRKELIGRSARQIAEIAGIKVDSDTKILVVTKPYVSEKSPYSKEKYNPILSLYIENDWLNACEKCVELILNDKKGQSLSIYSNDAYVIEQFIEKKPVARALVNSPTGLGSVGIGTNLPISFSLSTKKIEGCEQTSLTPNHFMKFREIGICDQKDISSFLSEKTVKKDRDLFEKILNSLEKNY</sequence>
<name>A0A133KB40_9FIRM</name>
<dbReference type="PATRIC" id="fig|33036.3.peg.1653"/>
<accession>A0A133KB40</accession>
<evidence type="ECO:0000313" key="3">
    <source>
        <dbReference type="EMBL" id="KWZ76717.1"/>
    </source>
</evidence>